<comment type="caution">
    <text evidence="2">The sequence shown here is derived from an EMBL/GenBank/DDBJ whole genome shotgun (WGS) entry which is preliminary data.</text>
</comment>
<gene>
    <name evidence="2" type="ORF">GCM10010470_20570</name>
</gene>
<organism evidence="2 3">
    <name type="scientific">Saccharopolyspora taberi</name>
    <dbReference type="NCBI Taxonomy" id="60895"/>
    <lineage>
        <taxon>Bacteria</taxon>
        <taxon>Bacillati</taxon>
        <taxon>Actinomycetota</taxon>
        <taxon>Actinomycetes</taxon>
        <taxon>Pseudonocardiales</taxon>
        <taxon>Pseudonocardiaceae</taxon>
        <taxon>Saccharopolyspora</taxon>
    </lineage>
</organism>
<evidence type="ECO:0000259" key="1">
    <source>
        <dbReference type="Pfam" id="PF12680"/>
    </source>
</evidence>
<name>A0ABN3VA82_9PSEU</name>
<accession>A0ABN3VA82</accession>
<dbReference type="RefSeq" id="WP_344679328.1">
    <property type="nucleotide sequence ID" value="NZ_BAAAUX010000011.1"/>
</dbReference>
<dbReference type="InterPro" id="IPR032710">
    <property type="entry name" value="NTF2-like_dom_sf"/>
</dbReference>
<evidence type="ECO:0000313" key="3">
    <source>
        <dbReference type="Proteomes" id="UP001500979"/>
    </source>
</evidence>
<feature type="domain" description="SnoaL-like" evidence="1">
    <location>
        <begin position="17"/>
        <end position="137"/>
    </location>
</feature>
<sequence length="153" mass="16371">MTVGGAAGTLPGKVAFEKFVDLWNGELDPAETEAFVADDITVHFPPLAKYLGFSDSGQVTTRQGLLDWVVSIRSLLHDLRFRTTPGPIQEGDLVAGGYVVTGTYAGGAPKAAAEPGTRVEYTGMSFTRFRNGKCVEYWVLSDALGLLSDLKAI</sequence>
<keyword evidence="3" id="KW-1185">Reference proteome</keyword>
<protein>
    <recommendedName>
        <fullName evidence="1">SnoaL-like domain-containing protein</fullName>
    </recommendedName>
</protein>
<dbReference type="Proteomes" id="UP001500979">
    <property type="component" value="Unassembled WGS sequence"/>
</dbReference>
<dbReference type="SUPFAM" id="SSF54427">
    <property type="entry name" value="NTF2-like"/>
    <property type="match status" value="1"/>
</dbReference>
<dbReference type="Pfam" id="PF12680">
    <property type="entry name" value="SnoaL_2"/>
    <property type="match status" value="1"/>
</dbReference>
<dbReference type="Gene3D" id="3.10.450.50">
    <property type="match status" value="1"/>
</dbReference>
<proteinExistence type="predicted"/>
<dbReference type="InterPro" id="IPR037401">
    <property type="entry name" value="SnoaL-like"/>
</dbReference>
<dbReference type="EMBL" id="BAAAUX010000011">
    <property type="protein sequence ID" value="GAA2786205.1"/>
    <property type="molecule type" value="Genomic_DNA"/>
</dbReference>
<reference evidence="2 3" key="1">
    <citation type="journal article" date="2019" name="Int. J. Syst. Evol. Microbiol.">
        <title>The Global Catalogue of Microorganisms (GCM) 10K type strain sequencing project: providing services to taxonomists for standard genome sequencing and annotation.</title>
        <authorList>
            <consortium name="The Broad Institute Genomics Platform"/>
            <consortium name="The Broad Institute Genome Sequencing Center for Infectious Disease"/>
            <person name="Wu L."/>
            <person name="Ma J."/>
        </authorList>
    </citation>
    <scope>NUCLEOTIDE SEQUENCE [LARGE SCALE GENOMIC DNA]</scope>
    <source>
        <strain evidence="2 3">JCM 9383</strain>
    </source>
</reference>
<evidence type="ECO:0000313" key="2">
    <source>
        <dbReference type="EMBL" id="GAA2786205.1"/>
    </source>
</evidence>